<dbReference type="Gene3D" id="3.40.50.10540">
    <property type="entry name" value="Crotonobetainyl-coa:carnitine coa-transferase, domain 1"/>
    <property type="match status" value="2"/>
</dbReference>
<dbReference type="GeneID" id="74302667"/>
<evidence type="ECO:0000313" key="4">
    <source>
        <dbReference type="Proteomes" id="UP000325690"/>
    </source>
</evidence>
<proteinExistence type="inferred from homology"/>
<keyword evidence="2" id="KW-0808">Transferase</keyword>
<dbReference type="InterPro" id="IPR044855">
    <property type="entry name" value="CoA-Trfase_III_dom3_sf"/>
</dbReference>
<sequence length="750" mass="80569">MRETPLDGLRVVQIGGRIAGAYCGKLLTDAGADVVTVEPPGGDPLRRHTVTGAPLEPGRDAPLFSYLNAGKRTVTTLSDTLLAGADIVVADRADFDADHQLHRSPRCVIVSITPFGRTCPDRAANEFTLQAESGLTGFRGDPSGPPISIGGDLGEYMAGVWAAFGALALHRRVRGGGPGGHLDLSMLEAITLMQSAEWLHSALMRVPPVRRSVEVPSIEPAKDGYVGISMVTGQQWLDFVAMVECPELAEIPELRFQLGRWDYRDLIRERIDPWLRARTVAEIVELGQLLRLPLAPIGNGATIAEMDHLRERGVHVDNPAGFRQPRPPWLMSAAGPAPVRPAPGVGDSGIDWSPREHSPVQPTGRLPLAGVRVVDLTAFWAGPAATHALGAFGADVIKIESIQRPDGIRYSGGMRSDVDDWWEYGWVFHAMNTNKRSVTLDLQSEQGRRLFEELVRGADAVVENFSPRVMEQFGLGADALLGLNPRLVVMRMPAFGLDGPWRDRVGFAPTMEQIAGLAWVTGLPDGPPVAPRGACDPLAGAHAAFALLAALEFTERTGTGQLVEVPMIESVLNVTAAQTIEFEVFGRVLQRRGNQGTPPAVQDIYRCAGEDAWVAVSARTEAERAALAQVTAGADLADWLARRDAGGAAEMLVAAGVPAAAVVSPSLVTDNPRLRHRGFFEALDHPRTGENLYPCPPFARFDCHDGWLRLPPPTLGQHTAEVLTELCGLSAAELDRLAADGVTGTRPKGL</sequence>
<dbReference type="GO" id="GO:0016740">
    <property type="term" value="F:transferase activity"/>
    <property type="evidence" value="ECO:0007669"/>
    <property type="project" value="UniProtKB-KW"/>
</dbReference>
<dbReference type="Proteomes" id="UP000325690">
    <property type="component" value="Unassembled WGS sequence"/>
</dbReference>
<dbReference type="InterPro" id="IPR003673">
    <property type="entry name" value="CoA-Trfase_fam_III"/>
</dbReference>
<dbReference type="SUPFAM" id="SSF89796">
    <property type="entry name" value="CoA-transferase family III (CaiB/BaiF)"/>
    <property type="match status" value="2"/>
</dbReference>
<keyword evidence="4" id="KW-1185">Reference proteome</keyword>
<name>A0A5N5USP4_MYCPH</name>
<dbReference type="RefSeq" id="WP_003891252.1">
    <property type="nucleotide sequence ID" value="NZ_ANBP01000044.1"/>
</dbReference>
<dbReference type="InterPro" id="IPR050509">
    <property type="entry name" value="CoA-transferase_III"/>
</dbReference>
<evidence type="ECO:0000313" key="3">
    <source>
        <dbReference type="EMBL" id="KAB7752622.1"/>
    </source>
</evidence>
<dbReference type="InterPro" id="IPR023606">
    <property type="entry name" value="CoA-Trfase_III_dom_1_sf"/>
</dbReference>
<dbReference type="EMBL" id="ANBP01000044">
    <property type="protein sequence ID" value="KAB7752622.1"/>
    <property type="molecule type" value="Genomic_DNA"/>
</dbReference>
<evidence type="ECO:0000256" key="2">
    <source>
        <dbReference type="ARBA" id="ARBA00022679"/>
    </source>
</evidence>
<organism evidence="3 4">
    <name type="scientific">Mycolicibacterium phlei DSM 43239 = CCUG 21000</name>
    <dbReference type="NCBI Taxonomy" id="1226750"/>
    <lineage>
        <taxon>Bacteria</taxon>
        <taxon>Bacillati</taxon>
        <taxon>Actinomycetota</taxon>
        <taxon>Actinomycetes</taxon>
        <taxon>Mycobacteriales</taxon>
        <taxon>Mycobacteriaceae</taxon>
        <taxon>Mycolicibacterium</taxon>
    </lineage>
</organism>
<dbReference type="PANTHER" id="PTHR48228:SF6">
    <property type="entry name" value="L-CARNITINE COA-TRANSFERASE"/>
    <property type="match status" value="1"/>
</dbReference>
<gene>
    <name evidence="3" type="ORF">MPHL21000_21930</name>
</gene>
<dbReference type="Pfam" id="PF02515">
    <property type="entry name" value="CoA_transf_3"/>
    <property type="match status" value="2"/>
</dbReference>
<protein>
    <submittedName>
        <fullName evidence="3">Caib/baif family protein</fullName>
    </submittedName>
</protein>
<accession>A0A5N5USP4</accession>
<dbReference type="Gene3D" id="3.30.1540.10">
    <property type="entry name" value="formyl-coa transferase, domain 3"/>
    <property type="match status" value="1"/>
</dbReference>
<reference evidence="3 4" key="1">
    <citation type="submission" date="2012-10" db="EMBL/GenBank/DDBJ databases">
        <title>The draft sequence of the Mycobacterium pheli genome.</title>
        <authorList>
            <person name="Pettersson B.M.F."/>
            <person name="Das S."/>
            <person name="Dasgupta S."/>
            <person name="Bhattacharya A."/>
            <person name="Kirsebom L.A."/>
        </authorList>
    </citation>
    <scope>NUCLEOTIDE SEQUENCE [LARGE SCALE GENOMIC DNA]</scope>
    <source>
        <strain evidence="3 4">CCUG 21000</strain>
    </source>
</reference>
<comment type="similarity">
    <text evidence="1">Belongs to the CoA-transferase III family.</text>
</comment>
<dbReference type="AlphaFoldDB" id="A0A5N5USP4"/>
<dbReference type="PANTHER" id="PTHR48228">
    <property type="entry name" value="SUCCINYL-COA--D-CITRAMALATE COA-TRANSFERASE"/>
    <property type="match status" value="1"/>
</dbReference>
<evidence type="ECO:0000256" key="1">
    <source>
        <dbReference type="ARBA" id="ARBA00008383"/>
    </source>
</evidence>
<comment type="caution">
    <text evidence="3">The sequence shown here is derived from an EMBL/GenBank/DDBJ whole genome shotgun (WGS) entry which is preliminary data.</text>
</comment>